<evidence type="ECO:0008006" key="4">
    <source>
        <dbReference type="Google" id="ProtNLM"/>
    </source>
</evidence>
<comment type="caution">
    <text evidence="2">The sequence shown here is derived from an EMBL/GenBank/DDBJ whole genome shotgun (WGS) entry which is preliminary data.</text>
</comment>
<dbReference type="EMBL" id="JAUJYN010000001">
    <property type="protein sequence ID" value="KAK1280164.1"/>
    <property type="molecule type" value="Genomic_DNA"/>
</dbReference>
<evidence type="ECO:0000256" key="1">
    <source>
        <dbReference type="SAM" id="MobiDB-lite"/>
    </source>
</evidence>
<evidence type="ECO:0000313" key="3">
    <source>
        <dbReference type="Proteomes" id="UP001179952"/>
    </source>
</evidence>
<organism evidence="2 3">
    <name type="scientific">Acorus gramineus</name>
    <name type="common">Dwarf sweet flag</name>
    <dbReference type="NCBI Taxonomy" id="55184"/>
    <lineage>
        <taxon>Eukaryota</taxon>
        <taxon>Viridiplantae</taxon>
        <taxon>Streptophyta</taxon>
        <taxon>Embryophyta</taxon>
        <taxon>Tracheophyta</taxon>
        <taxon>Spermatophyta</taxon>
        <taxon>Magnoliopsida</taxon>
        <taxon>Liliopsida</taxon>
        <taxon>Acoraceae</taxon>
        <taxon>Acorus</taxon>
    </lineage>
</organism>
<feature type="compositionally biased region" description="Basic residues" evidence="1">
    <location>
        <begin position="55"/>
        <end position="68"/>
    </location>
</feature>
<gene>
    <name evidence="2" type="ORF">QJS04_geneDACA004598</name>
</gene>
<reference evidence="2" key="2">
    <citation type="submission" date="2023-06" db="EMBL/GenBank/DDBJ databases">
        <authorList>
            <person name="Ma L."/>
            <person name="Liu K.-W."/>
            <person name="Li Z."/>
            <person name="Hsiao Y.-Y."/>
            <person name="Qi Y."/>
            <person name="Fu T."/>
            <person name="Tang G."/>
            <person name="Zhang D."/>
            <person name="Sun W.-H."/>
            <person name="Liu D.-K."/>
            <person name="Li Y."/>
            <person name="Chen G.-Z."/>
            <person name="Liu X.-D."/>
            <person name="Liao X.-Y."/>
            <person name="Jiang Y.-T."/>
            <person name="Yu X."/>
            <person name="Hao Y."/>
            <person name="Huang J."/>
            <person name="Zhao X.-W."/>
            <person name="Ke S."/>
            <person name="Chen Y.-Y."/>
            <person name="Wu W.-L."/>
            <person name="Hsu J.-L."/>
            <person name="Lin Y.-F."/>
            <person name="Huang M.-D."/>
            <person name="Li C.-Y."/>
            <person name="Huang L."/>
            <person name="Wang Z.-W."/>
            <person name="Zhao X."/>
            <person name="Zhong W.-Y."/>
            <person name="Peng D.-H."/>
            <person name="Ahmad S."/>
            <person name="Lan S."/>
            <person name="Zhang J.-S."/>
            <person name="Tsai W.-C."/>
            <person name="Van De Peer Y."/>
            <person name="Liu Z.-J."/>
        </authorList>
    </citation>
    <scope>NUCLEOTIDE SEQUENCE</scope>
    <source>
        <strain evidence="2">SCP</strain>
        <tissue evidence="2">Leaves</tissue>
    </source>
</reference>
<dbReference type="Proteomes" id="UP001179952">
    <property type="component" value="Unassembled WGS sequence"/>
</dbReference>
<feature type="compositionally biased region" description="Basic and acidic residues" evidence="1">
    <location>
        <begin position="1"/>
        <end position="16"/>
    </location>
</feature>
<dbReference type="AlphaFoldDB" id="A0AAV9BVD5"/>
<accession>A0AAV9BVD5</accession>
<sequence>MQAREADPDREGCERQHPHHQGLRHLPEAPHRQFRRRTMDGRRPGLLQRDLRQRRPDRRHGRSRPPRR</sequence>
<proteinExistence type="predicted"/>
<feature type="region of interest" description="Disordered" evidence="1">
    <location>
        <begin position="1"/>
        <end position="68"/>
    </location>
</feature>
<name>A0AAV9BVD5_ACOGR</name>
<evidence type="ECO:0000313" key="2">
    <source>
        <dbReference type="EMBL" id="KAK1280164.1"/>
    </source>
</evidence>
<reference evidence="2" key="1">
    <citation type="journal article" date="2023" name="Nat. Commun.">
        <title>Diploid and tetraploid genomes of Acorus and the evolution of monocots.</title>
        <authorList>
            <person name="Ma L."/>
            <person name="Liu K.W."/>
            <person name="Li Z."/>
            <person name="Hsiao Y.Y."/>
            <person name="Qi Y."/>
            <person name="Fu T."/>
            <person name="Tang G.D."/>
            <person name="Zhang D."/>
            <person name="Sun W.H."/>
            <person name="Liu D.K."/>
            <person name="Li Y."/>
            <person name="Chen G.Z."/>
            <person name="Liu X.D."/>
            <person name="Liao X.Y."/>
            <person name="Jiang Y.T."/>
            <person name="Yu X."/>
            <person name="Hao Y."/>
            <person name="Huang J."/>
            <person name="Zhao X.W."/>
            <person name="Ke S."/>
            <person name="Chen Y.Y."/>
            <person name="Wu W.L."/>
            <person name="Hsu J.L."/>
            <person name="Lin Y.F."/>
            <person name="Huang M.D."/>
            <person name="Li C.Y."/>
            <person name="Huang L."/>
            <person name="Wang Z.W."/>
            <person name="Zhao X."/>
            <person name="Zhong W.Y."/>
            <person name="Peng D.H."/>
            <person name="Ahmad S."/>
            <person name="Lan S."/>
            <person name="Zhang J.S."/>
            <person name="Tsai W.C."/>
            <person name="Van de Peer Y."/>
            <person name="Liu Z.J."/>
        </authorList>
    </citation>
    <scope>NUCLEOTIDE SEQUENCE</scope>
    <source>
        <strain evidence="2">SCP</strain>
    </source>
</reference>
<protein>
    <recommendedName>
        <fullName evidence="4">Protamine-2</fullName>
    </recommendedName>
</protein>
<feature type="compositionally biased region" description="Basic and acidic residues" evidence="1">
    <location>
        <begin position="25"/>
        <end position="54"/>
    </location>
</feature>
<keyword evidence="3" id="KW-1185">Reference proteome</keyword>